<name>A0AAE0CMT9_9ROSI</name>
<protein>
    <submittedName>
        <fullName evidence="3">Uncharacterized protein</fullName>
    </submittedName>
</protein>
<dbReference type="AlphaFoldDB" id="A0AAE0CMT9"/>
<dbReference type="Proteomes" id="UP001280121">
    <property type="component" value="Unassembled WGS sequence"/>
</dbReference>
<organism evidence="3 4">
    <name type="scientific">Dipteronia dyeriana</name>
    <dbReference type="NCBI Taxonomy" id="168575"/>
    <lineage>
        <taxon>Eukaryota</taxon>
        <taxon>Viridiplantae</taxon>
        <taxon>Streptophyta</taxon>
        <taxon>Embryophyta</taxon>
        <taxon>Tracheophyta</taxon>
        <taxon>Spermatophyta</taxon>
        <taxon>Magnoliopsida</taxon>
        <taxon>eudicotyledons</taxon>
        <taxon>Gunneridae</taxon>
        <taxon>Pentapetalae</taxon>
        <taxon>rosids</taxon>
        <taxon>malvids</taxon>
        <taxon>Sapindales</taxon>
        <taxon>Sapindaceae</taxon>
        <taxon>Hippocastanoideae</taxon>
        <taxon>Acereae</taxon>
        <taxon>Dipteronia</taxon>
    </lineage>
</organism>
<keyword evidence="2" id="KW-0732">Signal</keyword>
<gene>
    <name evidence="3" type="ORF">Ddye_010092</name>
</gene>
<proteinExistence type="predicted"/>
<keyword evidence="4" id="KW-1185">Reference proteome</keyword>
<feature type="region of interest" description="Disordered" evidence="1">
    <location>
        <begin position="102"/>
        <end position="132"/>
    </location>
</feature>
<reference evidence="3" key="1">
    <citation type="journal article" date="2023" name="Plant J.">
        <title>Genome sequences and population genomics provide insights into the demographic history, inbreeding, and mutation load of two 'living fossil' tree species of Dipteronia.</title>
        <authorList>
            <person name="Feng Y."/>
            <person name="Comes H.P."/>
            <person name="Chen J."/>
            <person name="Zhu S."/>
            <person name="Lu R."/>
            <person name="Zhang X."/>
            <person name="Li P."/>
            <person name="Qiu J."/>
            <person name="Olsen K.M."/>
            <person name="Qiu Y."/>
        </authorList>
    </citation>
    <scope>NUCLEOTIDE SEQUENCE</scope>
    <source>
        <strain evidence="3">KIB01</strain>
    </source>
</reference>
<accession>A0AAE0CMT9</accession>
<sequence>MYGLFLFALAFGYFSLQIVVHAQDQSGLLVGRAVGLGSQQMVTHTSNLVLVTNVKACKQYSAFMFTATKRDIVITGNQYFVCKAKSEQWNQSCGLVATTDVRVEDPPVAEPSGLEDSSEEEESCSEAESAQELQSSHHFNNFNDFCFSM</sequence>
<feature type="signal peptide" evidence="2">
    <location>
        <begin position="1"/>
        <end position="22"/>
    </location>
</feature>
<comment type="caution">
    <text evidence="3">The sequence shown here is derived from an EMBL/GenBank/DDBJ whole genome shotgun (WGS) entry which is preliminary data.</text>
</comment>
<evidence type="ECO:0000313" key="3">
    <source>
        <dbReference type="EMBL" id="KAK2657040.1"/>
    </source>
</evidence>
<evidence type="ECO:0000313" key="4">
    <source>
        <dbReference type="Proteomes" id="UP001280121"/>
    </source>
</evidence>
<evidence type="ECO:0000256" key="2">
    <source>
        <dbReference type="SAM" id="SignalP"/>
    </source>
</evidence>
<feature type="compositionally biased region" description="Acidic residues" evidence="1">
    <location>
        <begin position="116"/>
        <end position="125"/>
    </location>
</feature>
<evidence type="ECO:0000256" key="1">
    <source>
        <dbReference type="SAM" id="MobiDB-lite"/>
    </source>
</evidence>
<dbReference type="EMBL" id="JANJYI010000003">
    <property type="protein sequence ID" value="KAK2657040.1"/>
    <property type="molecule type" value="Genomic_DNA"/>
</dbReference>
<feature type="chain" id="PRO_5041929422" evidence="2">
    <location>
        <begin position="23"/>
        <end position="149"/>
    </location>
</feature>